<feature type="compositionally biased region" description="Pro residues" evidence="1">
    <location>
        <begin position="151"/>
        <end position="167"/>
    </location>
</feature>
<evidence type="ECO:0000313" key="4">
    <source>
        <dbReference type="Proteomes" id="UP000178446"/>
    </source>
</evidence>
<feature type="region of interest" description="Disordered" evidence="1">
    <location>
        <begin position="145"/>
        <end position="167"/>
    </location>
</feature>
<proteinExistence type="predicted"/>
<gene>
    <name evidence="3" type="ORF">A2685_03075</name>
</gene>
<keyword evidence="2" id="KW-0472">Membrane</keyword>
<protein>
    <submittedName>
        <fullName evidence="3">Uncharacterized protein</fullName>
    </submittedName>
</protein>
<feature type="compositionally biased region" description="Pro residues" evidence="1">
    <location>
        <begin position="213"/>
        <end position="226"/>
    </location>
</feature>
<feature type="transmembrane region" description="Helical" evidence="2">
    <location>
        <begin position="267"/>
        <end position="291"/>
    </location>
</feature>
<dbReference type="AlphaFoldDB" id="A0A1F7XSQ1"/>
<dbReference type="EMBL" id="MGGB01000058">
    <property type="protein sequence ID" value="OGM18062.1"/>
    <property type="molecule type" value="Genomic_DNA"/>
</dbReference>
<dbReference type="Proteomes" id="UP000178446">
    <property type="component" value="Unassembled WGS sequence"/>
</dbReference>
<evidence type="ECO:0000256" key="1">
    <source>
        <dbReference type="SAM" id="MobiDB-lite"/>
    </source>
</evidence>
<evidence type="ECO:0000256" key="2">
    <source>
        <dbReference type="SAM" id="Phobius"/>
    </source>
</evidence>
<feature type="transmembrane region" description="Helical" evidence="2">
    <location>
        <begin position="12"/>
        <end position="33"/>
    </location>
</feature>
<feature type="compositionally biased region" description="Low complexity" evidence="1">
    <location>
        <begin position="227"/>
        <end position="237"/>
    </location>
</feature>
<reference evidence="3 4" key="1">
    <citation type="journal article" date="2016" name="Nat. Commun.">
        <title>Thousands of microbial genomes shed light on interconnected biogeochemical processes in an aquifer system.</title>
        <authorList>
            <person name="Anantharaman K."/>
            <person name="Brown C.T."/>
            <person name="Hug L.A."/>
            <person name="Sharon I."/>
            <person name="Castelle C.J."/>
            <person name="Probst A.J."/>
            <person name="Thomas B.C."/>
            <person name="Singh A."/>
            <person name="Wilkins M.J."/>
            <person name="Karaoz U."/>
            <person name="Brodie E.L."/>
            <person name="Williams K.H."/>
            <person name="Hubbard S.S."/>
            <person name="Banfield J.F."/>
        </authorList>
    </citation>
    <scope>NUCLEOTIDE SEQUENCE [LARGE SCALE GENOMIC DNA]</scope>
</reference>
<name>A0A1F7XSQ1_9BACT</name>
<accession>A0A1F7XSQ1</accession>
<evidence type="ECO:0000313" key="3">
    <source>
        <dbReference type="EMBL" id="OGM18062.1"/>
    </source>
</evidence>
<sequence>MKEFIKNKAITGLIVLSTVILAGVAIFTALKLYNLRQASISPLSPESQPFAWDCTKYTFNLDQSGNVTVENKSSKDEPSQQARIYIENNLVATLDVPALPKGQTASLGSVSVPNQNYSWRIVGTKDCQNSGSNTPGPKSCAQLTFTLSQPSPTPTVTPTPTRTPTPTPASCNQSCDSNSDCINGLICYQASSGSYCRSSSCSLETDCSCPGASPTPSPTPTNPPTSTPTTANTPTPTTYLASNSPTPTVTYIAAVSPTPGGDALPSAGFALTTWLLLGSALLIMIGAIILAL</sequence>
<keyword evidence="2" id="KW-1133">Transmembrane helix</keyword>
<feature type="region of interest" description="Disordered" evidence="1">
    <location>
        <begin position="212"/>
        <end position="237"/>
    </location>
</feature>
<comment type="caution">
    <text evidence="3">The sequence shown here is derived from an EMBL/GenBank/DDBJ whole genome shotgun (WGS) entry which is preliminary data.</text>
</comment>
<keyword evidence="2" id="KW-0812">Transmembrane</keyword>
<organism evidence="3 4">
    <name type="scientific">Candidatus Woesebacteria bacterium RIFCSPHIGHO2_01_FULL_37_10</name>
    <dbReference type="NCBI Taxonomy" id="1802489"/>
    <lineage>
        <taxon>Bacteria</taxon>
        <taxon>Candidatus Woeseibacteriota</taxon>
    </lineage>
</organism>